<dbReference type="Pfam" id="PF08239">
    <property type="entry name" value="SH3_3"/>
    <property type="match status" value="1"/>
</dbReference>
<accession>A0ABW9HGW0</accession>
<evidence type="ECO:0000313" key="4">
    <source>
        <dbReference type="Proteomes" id="UP001631957"/>
    </source>
</evidence>
<sequence length="123" mass="12726">MRFTRKAAAVGLAAAALLGSASVPAAAAPAASGASVLATCPDNNWYIADGRTGSTTTNGVNIRSGPSTGCTALGQAQASHNLRYDCYKYDSGYTWTHVLDRTTGISGWIRDDLLTDGGAYYLC</sequence>
<dbReference type="EMBL" id="JBJVNI010000001">
    <property type="protein sequence ID" value="MFM9607303.1"/>
    <property type="molecule type" value="Genomic_DNA"/>
</dbReference>
<evidence type="ECO:0000256" key="1">
    <source>
        <dbReference type="SAM" id="SignalP"/>
    </source>
</evidence>
<comment type="caution">
    <text evidence="3">The sequence shown here is derived from an EMBL/GenBank/DDBJ whole genome shotgun (WGS) entry which is preliminary data.</text>
</comment>
<dbReference type="RefSeq" id="WP_409120092.1">
    <property type="nucleotide sequence ID" value="NZ_JBJVNI010000001.1"/>
</dbReference>
<feature type="chain" id="PRO_5045224035" evidence="1">
    <location>
        <begin position="28"/>
        <end position="123"/>
    </location>
</feature>
<feature type="signal peptide" evidence="1">
    <location>
        <begin position="1"/>
        <end position="27"/>
    </location>
</feature>
<name>A0ABW9HGW0_9ACTN</name>
<gene>
    <name evidence="3" type="ORF">ACKI18_01100</name>
</gene>
<feature type="domain" description="SH3b" evidence="2">
    <location>
        <begin position="59"/>
        <end position="113"/>
    </location>
</feature>
<reference evidence="3 4" key="1">
    <citation type="submission" date="2024-12" db="EMBL/GenBank/DDBJ databases">
        <title>Forecasting of Potato common scab and diversities of Pathogenic streptomyces spp. in china.</title>
        <authorList>
            <person name="Handique U."/>
            <person name="Wu J."/>
        </authorList>
    </citation>
    <scope>NUCLEOTIDE SEQUENCE [LARGE SCALE GENOMIC DNA]</scope>
    <source>
        <strain evidence="3 4">ZRIMU1530</strain>
    </source>
</reference>
<dbReference type="Proteomes" id="UP001631957">
    <property type="component" value="Unassembled WGS sequence"/>
</dbReference>
<dbReference type="Gene3D" id="2.30.30.40">
    <property type="entry name" value="SH3 Domains"/>
    <property type="match status" value="1"/>
</dbReference>
<organism evidence="3 4">
    <name type="scientific">Streptomyces niveiscabiei</name>
    <dbReference type="NCBI Taxonomy" id="164115"/>
    <lineage>
        <taxon>Bacteria</taxon>
        <taxon>Bacillati</taxon>
        <taxon>Actinomycetota</taxon>
        <taxon>Actinomycetes</taxon>
        <taxon>Kitasatosporales</taxon>
        <taxon>Streptomycetaceae</taxon>
        <taxon>Streptomyces</taxon>
    </lineage>
</organism>
<keyword evidence="4" id="KW-1185">Reference proteome</keyword>
<evidence type="ECO:0000259" key="2">
    <source>
        <dbReference type="Pfam" id="PF08239"/>
    </source>
</evidence>
<keyword evidence="1" id="KW-0732">Signal</keyword>
<evidence type="ECO:0000313" key="3">
    <source>
        <dbReference type="EMBL" id="MFM9607303.1"/>
    </source>
</evidence>
<proteinExistence type="predicted"/>
<dbReference type="InterPro" id="IPR003646">
    <property type="entry name" value="SH3-like_bac-type"/>
</dbReference>
<protein>
    <submittedName>
        <fullName evidence="3">SH3 domain-containing protein</fullName>
    </submittedName>
</protein>